<feature type="domain" description="EGF-like" evidence="6">
    <location>
        <begin position="831"/>
        <end position="871"/>
    </location>
</feature>
<evidence type="ECO:0000256" key="1">
    <source>
        <dbReference type="ARBA" id="ARBA00022536"/>
    </source>
</evidence>
<comment type="caution">
    <text evidence="5">Lacks conserved residue(s) required for the propagation of feature annotation.</text>
</comment>
<evidence type="ECO:0000259" key="6">
    <source>
        <dbReference type="PROSITE" id="PS50026"/>
    </source>
</evidence>
<dbReference type="PhylomeDB" id="A0A0G4I0S6"/>
<gene>
    <name evidence="7" type="ORF">Cvel_10018</name>
</gene>
<dbReference type="SMART" id="SM00179">
    <property type="entry name" value="EGF_CA"/>
    <property type="match status" value="1"/>
</dbReference>
<dbReference type="InterPro" id="IPR024731">
    <property type="entry name" value="NELL2-like_EGF"/>
</dbReference>
<organism evidence="7">
    <name type="scientific">Chromera velia CCMP2878</name>
    <dbReference type="NCBI Taxonomy" id="1169474"/>
    <lineage>
        <taxon>Eukaryota</taxon>
        <taxon>Sar</taxon>
        <taxon>Alveolata</taxon>
        <taxon>Colpodellida</taxon>
        <taxon>Chromeraceae</taxon>
        <taxon>Chromera</taxon>
    </lineage>
</organism>
<dbReference type="PROSITE" id="PS01186">
    <property type="entry name" value="EGF_2"/>
    <property type="match status" value="1"/>
</dbReference>
<dbReference type="InterPro" id="IPR000152">
    <property type="entry name" value="EGF-type_Asp/Asn_hydroxyl_site"/>
</dbReference>
<keyword evidence="2" id="KW-0732">Signal</keyword>
<dbReference type="InterPro" id="IPR000742">
    <property type="entry name" value="EGF"/>
</dbReference>
<dbReference type="SUPFAM" id="SSF57196">
    <property type="entry name" value="EGF/Laminin"/>
    <property type="match status" value="1"/>
</dbReference>
<evidence type="ECO:0000256" key="5">
    <source>
        <dbReference type="PROSITE-ProRule" id="PRU00076"/>
    </source>
</evidence>
<dbReference type="FunFam" id="2.10.25.10:FF:000038">
    <property type="entry name" value="Fibrillin 2"/>
    <property type="match status" value="1"/>
</dbReference>
<evidence type="ECO:0000256" key="2">
    <source>
        <dbReference type="ARBA" id="ARBA00022729"/>
    </source>
</evidence>
<dbReference type="Gene3D" id="2.10.25.10">
    <property type="entry name" value="Laminin"/>
    <property type="match status" value="1"/>
</dbReference>
<dbReference type="Pfam" id="PF12947">
    <property type="entry name" value="EGF_3"/>
    <property type="match status" value="1"/>
</dbReference>
<evidence type="ECO:0000256" key="3">
    <source>
        <dbReference type="ARBA" id="ARBA00022737"/>
    </source>
</evidence>
<dbReference type="EMBL" id="CDMZ01004673">
    <property type="protein sequence ID" value="CEM50472.1"/>
    <property type="molecule type" value="Genomic_DNA"/>
</dbReference>
<evidence type="ECO:0000256" key="4">
    <source>
        <dbReference type="ARBA" id="ARBA00023157"/>
    </source>
</evidence>
<dbReference type="CDD" id="cd00054">
    <property type="entry name" value="EGF_CA"/>
    <property type="match status" value="1"/>
</dbReference>
<keyword evidence="4" id="KW-1015">Disulfide bond</keyword>
<dbReference type="PROSITE" id="PS50026">
    <property type="entry name" value="EGF_3"/>
    <property type="match status" value="1"/>
</dbReference>
<name>A0A0G4I0S6_9ALVE</name>
<accession>A0A0G4I0S6</accession>
<evidence type="ECO:0000313" key="7">
    <source>
        <dbReference type="EMBL" id="CEM50472.1"/>
    </source>
</evidence>
<dbReference type="GO" id="GO:0005509">
    <property type="term" value="F:calcium ion binding"/>
    <property type="evidence" value="ECO:0007669"/>
    <property type="project" value="InterPro"/>
</dbReference>
<keyword evidence="1 5" id="KW-0245">EGF-like domain</keyword>
<dbReference type="VEuPathDB" id="CryptoDB:Cvel_10018"/>
<sequence>MLPPAGIGNGHTWTKDNTITFNDRYTVYKDYSGAVCPGRFRAGTNFAWWDDSGCCGGYGSAEHGPAGAWDGGAGFASELTATGVAAEGSSAAEGGNYAVILSMPCKITVKTWMVQARGDGHGPDSAPSEATLFGSNDNENWIRLGSFTGETGWTTAEERNFTADASQGAFSYVKAVGHKMAYATSVSSLCWGDVRLYGTLTEAVEIPPSDIGRGDTWTKDTNPTFYYNGLQSLYTDYAGGVCPGRYRVRSNWEWIVHTSNTTFDGTEWAPSGAFDRLTIAGAPADSKGFHVDTVTVPGSGTSSGSDSEVHLILELPCRLRLAQYGMQVRDEACCFSYQGISKAAVYGSNDMSTWTALGSYSGETSWTQAETKTFVAESATGPFKFLKFDLLKLSQAADEWISVSEIPLHAVGWEAALETLPPSDIGKDDTWTKDFTVSYGGLYTIYKDHTGGICPGRYRAKTNTDWAHNTNDATFGSNEWSPAGAFDRLDAGSNVVSGYHPDGTVANSGTSDGTDGNVELVLEAPCLIHPHSYQITTRADNPSDSSAPSKANVYGSLGGSTWTLIGSFVDEMVWGQGVTKTFYATSPDLGPFNHFKWDIQKRASTSAGTMAIGDLMVQSSDISTFDEILPPSDLGNSTEWKKDPSEMYNGLPSIYKDHTGTLCPGRYRVKTNQDWWPASKSWYSYDTNEWPPNALFDKQKGVSYAVSGYSTVGNVANSGQSASGDGNAEILIHTPCSFVLKGYELEARVEADAGARIPVRGTVYGSTDGLTWTTVSIYEDSVGWSAESVKTFWADTSLGPFNHWKFDFHKVPETSDSYVAFGEIQMIALNVTDLCSDGAHNCHANAACENAVGSFTCSCNYGFTGDGLSCSALTLIPPADIGNGGTWTKDSTVTYNSLPTFSKDYTGAVCPGTYRVRSNTNWFGNSGASILGSEWPPSGVFDRQVAFLGQNNGYSSNGAVTNSGTDSGTDIDVQLWISLPCHIKLASFGIQPRGDPGEPRQVPSKVTVYGSTDAGTTWTTIASFSEQIHWEAGVTRGFAGNKDLGPFNEIFFGIQKVSAAYNTEVVVGDIELYAEVLNQIPPPDIGTASSWTKDPSVTYGGFYTAYRDYTGVRCPGRYRAMTNTLWWDDGGWYTYDTNEWPISGAFDQTGSADANNVMAYNVDDTVTVSGTSAASDSSVELVLQTPCSLFLNQFSIRSRISATWADHQSPSKMVVSGSTDMSTWTEVASFDGETVWTGDEVKTWSANDTLGPFNYFKFDAKRIAGTADEWYCIADISLFAFITGKCMVFFRGTNLLLLCSRQR</sequence>
<keyword evidence="3" id="KW-0677">Repeat</keyword>
<proteinExistence type="predicted"/>
<dbReference type="InterPro" id="IPR001881">
    <property type="entry name" value="EGF-like_Ca-bd_dom"/>
</dbReference>
<dbReference type="PROSITE" id="PS00010">
    <property type="entry name" value="ASX_HYDROXYL"/>
    <property type="match status" value="1"/>
</dbReference>
<dbReference type="Gene3D" id="2.60.120.260">
    <property type="entry name" value="Galactose-binding domain-like"/>
    <property type="match status" value="2"/>
</dbReference>
<protein>
    <recommendedName>
        <fullName evidence="6">EGF-like domain-containing protein</fullName>
    </recommendedName>
</protein>
<reference evidence="7" key="1">
    <citation type="submission" date="2014-11" db="EMBL/GenBank/DDBJ databases">
        <authorList>
            <person name="Otto D Thomas"/>
            <person name="Naeem Raeece"/>
        </authorList>
    </citation>
    <scope>NUCLEOTIDE SEQUENCE</scope>
</reference>